<comment type="caution">
    <text evidence="3">The sequence shown here is derived from an EMBL/GenBank/DDBJ whole genome shotgun (WGS) entry which is preliminary data.</text>
</comment>
<feature type="compositionally biased region" description="Polar residues" evidence="2">
    <location>
        <begin position="487"/>
        <end position="507"/>
    </location>
</feature>
<accession>A0A8S1VQJ9</accession>
<sequence length="507" mass="60910">MQKQPKQQTPKNVINQIPLNTQEILQRLMKKNSKSKLQLIDIADDTKNVKNEKYVSKSPCSGWQSFRNQSSERGIHKIRHQSNEDLQKTLKKPCHLNHVSSMIGFQQKDFIQNANAFLREKNLENKLDTLTQQVSKLREKSEQLELQNKLLFDNLQKYKCEGNQERNALLERLDHMIEMQQKQEENLQHIKTLFSDNSRRIKTQQSQPKQRNFGKSAYMGFNRFEEYEINKKKYLEKEQEQKFKCQDQYAQQKQINWIGDIHERQTQLQKAKWKWMEEQKKRLDWKREMDQLEGATFHPQILNKDQKIRTPDQFYKDNLDYKNKTEKQIEQQKKQIENKINNRSCSPKINKKSVQMVVQPFYDRLKDKQLEKEQNLLKIKKSITPSFSPQIFSRNFQSRQTYETVQQFVNLNSTKNKKFEIDLENVKNDYKSFTFFEDIRKFQHSPSENYQSNQENITKNLLLLTENSQILNTQQNQQQCTTKKQQRSVSPLKSIMSKTTQKNYFKK</sequence>
<evidence type="ECO:0000313" key="3">
    <source>
        <dbReference type="EMBL" id="CAD8178335.1"/>
    </source>
</evidence>
<keyword evidence="1" id="KW-0175">Coiled coil</keyword>
<proteinExistence type="predicted"/>
<dbReference type="Proteomes" id="UP000689195">
    <property type="component" value="Unassembled WGS sequence"/>
</dbReference>
<dbReference type="AlphaFoldDB" id="A0A8S1VQJ9"/>
<organism evidence="3 4">
    <name type="scientific">Paramecium pentaurelia</name>
    <dbReference type="NCBI Taxonomy" id="43138"/>
    <lineage>
        <taxon>Eukaryota</taxon>
        <taxon>Sar</taxon>
        <taxon>Alveolata</taxon>
        <taxon>Ciliophora</taxon>
        <taxon>Intramacronucleata</taxon>
        <taxon>Oligohymenophorea</taxon>
        <taxon>Peniculida</taxon>
        <taxon>Parameciidae</taxon>
        <taxon>Paramecium</taxon>
    </lineage>
</organism>
<name>A0A8S1VQJ9_9CILI</name>
<keyword evidence="4" id="KW-1185">Reference proteome</keyword>
<reference evidence="3" key="1">
    <citation type="submission" date="2021-01" db="EMBL/GenBank/DDBJ databases">
        <authorList>
            <consortium name="Genoscope - CEA"/>
            <person name="William W."/>
        </authorList>
    </citation>
    <scope>NUCLEOTIDE SEQUENCE</scope>
</reference>
<evidence type="ECO:0000256" key="1">
    <source>
        <dbReference type="SAM" id="Coils"/>
    </source>
</evidence>
<gene>
    <name evidence="3" type="ORF">PPENT_87.1.T0690140</name>
</gene>
<evidence type="ECO:0000313" key="4">
    <source>
        <dbReference type="Proteomes" id="UP000689195"/>
    </source>
</evidence>
<feature type="region of interest" description="Disordered" evidence="2">
    <location>
        <begin position="477"/>
        <end position="507"/>
    </location>
</feature>
<evidence type="ECO:0000256" key="2">
    <source>
        <dbReference type="SAM" id="MobiDB-lite"/>
    </source>
</evidence>
<feature type="coiled-coil region" evidence="1">
    <location>
        <begin position="113"/>
        <end position="161"/>
    </location>
</feature>
<dbReference type="EMBL" id="CAJJDO010000069">
    <property type="protein sequence ID" value="CAD8178335.1"/>
    <property type="molecule type" value="Genomic_DNA"/>
</dbReference>
<protein>
    <submittedName>
        <fullName evidence="3">Uncharacterized protein</fullName>
    </submittedName>
</protein>